<keyword evidence="7" id="KW-1185">Reference proteome</keyword>
<evidence type="ECO:0000256" key="2">
    <source>
        <dbReference type="ARBA" id="ARBA00023043"/>
    </source>
</evidence>
<dbReference type="Pfam" id="PF14420">
    <property type="entry name" value="Clr5"/>
    <property type="match status" value="1"/>
</dbReference>
<gene>
    <name evidence="6" type="ORF">BDP55DRAFT_683098</name>
</gene>
<evidence type="ECO:0000259" key="5">
    <source>
        <dbReference type="Pfam" id="PF14420"/>
    </source>
</evidence>
<dbReference type="PANTHER" id="PTHR24171">
    <property type="entry name" value="ANKYRIN REPEAT DOMAIN-CONTAINING PROTEIN 39-RELATED"/>
    <property type="match status" value="1"/>
</dbReference>
<dbReference type="SMART" id="SM00248">
    <property type="entry name" value="ANK"/>
    <property type="match status" value="5"/>
</dbReference>
<dbReference type="EMBL" id="JAHMHR010000076">
    <property type="protein sequence ID" value="KAK1658237.1"/>
    <property type="molecule type" value="Genomic_DNA"/>
</dbReference>
<dbReference type="GeneID" id="85460841"/>
<dbReference type="Gene3D" id="1.25.40.20">
    <property type="entry name" value="Ankyrin repeat-containing domain"/>
    <property type="match status" value="2"/>
</dbReference>
<feature type="domain" description="Clr5" evidence="5">
    <location>
        <begin position="1"/>
        <end position="54"/>
    </location>
</feature>
<dbReference type="InterPro" id="IPR036770">
    <property type="entry name" value="Ankyrin_rpt-contain_sf"/>
</dbReference>
<dbReference type="AlphaFoldDB" id="A0AAJ0AAX3"/>
<evidence type="ECO:0000313" key="7">
    <source>
        <dbReference type="Proteomes" id="UP001224890"/>
    </source>
</evidence>
<dbReference type="Pfam" id="PF13857">
    <property type="entry name" value="Ank_5"/>
    <property type="match status" value="1"/>
</dbReference>
<evidence type="ECO:0000256" key="4">
    <source>
        <dbReference type="SAM" id="MobiDB-lite"/>
    </source>
</evidence>
<feature type="repeat" description="ANK" evidence="3">
    <location>
        <begin position="192"/>
        <end position="224"/>
    </location>
</feature>
<sequence length="658" mass="73182">MTKDWDPLRDEIKQLYQVEDRKLIEVMRIIQGRHGFKASERSYRTQMRKWGYMKYSTEDFPKPNRNSHPSRKRLGSASAVKGVRAASALPLAADSFNPRRPSAGMAPGLLPGPDGASPSYMNGAHSLNLDNHVSRSFQNTAGTDTEWPTYTVFHQSTSNRRTDLHLAVLGQDEQQVQRLLFDGFCVKDEDNVSNQPLHYAMNGTSENIVSLLIKYGADVNAKGQLGRSPLHLAVSKVHFTRHLLTAGADANLQDKNGDTPVHLAVLDFVQKKGGFSTQRSLSALYAMIDAKCDLNSSNLAGMTPFHGLLTKDPPHSGEGVSESQLHCLYNGASPTQPYPDARTPLQVLLSYDLQTSPVTKWGRAKCDVIRFLIEKGADPQTKFPSGKTLVSEYFERTRWETYGYKPDHGLGKALCKHADLMPLSGSDGRLRESLLHTLAKFSVSGPLSGTFDIVALFKAVLQRGADPNLPDKEGKTPLLLLFPTKGNVSETVLRARELMMKQGGNPFIADSSGKSPVRAASEVRQTRLSVDYVYHLLKSTLDSNEISSAPRERESSARECRWNDWDSAASANDWDQAMKIIRDSQPTSICRDSGMGNLRKGAYTALAERHLKALDTTLQSPEETLQRRKRIAQILHDCQSLDVKTDMRYYHELVRLSL</sequence>
<dbReference type="Proteomes" id="UP001224890">
    <property type="component" value="Unassembled WGS sequence"/>
</dbReference>
<proteinExistence type="predicted"/>
<keyword evidence="2 3" id="KW-0040">ANK repeat</keyword>
<reference evidence="6" key="1">
    <citation type="submission" date="2021-06" db="EMBL/GenBank/DDBJ databases">
        <title>Comparative genomics, transcriptomics and evolutionary studies reveal genomic signatures of adaptation to plant cell wall in hemibiotrophic fungi.</title>
        <authorList>
            <consortium name="DOE Joint Genome Institute"/>
            <person name="Baroncelli R."/>
            <person name="Diaz J.F."/>
            <person name="Benocci T."/>
            <person name="Peng M."/>
            <person name="Battaglia E."/>
            <person name="Haridas S."/>
            <person name="Andreopoulos W."/>
            <person name="Labutti K."/>
            <person name="Pangilinan J."/>
            <person name="Floch G.L."/>
            <person name="Makela M.R."/>
            <person name="Henrissat B."/>
            <person name="Grigoriev I.V."/>
            <person name="Crouch J.A."/>
            <person name="De Vries R.P."/>
            <person name="Sukno S.A."/>
            <person name="Thon M.R."/>
        </authorList>
    </citation>
    <scope>NUCLEOTIDE SEQUENCE</scope>
    <source>
        <strain evidence="6">CBS 193.32</strain>
    </source>
</reference>
<feature type="repeat" description="ANK" evidence="3">
    <location>
        <begin position="225"/>
        <end position="255"/>
    </location>
</feature>
<accession>A0AAJ0AAX3</accession>
<dbReference type="PROSITE" id="PS50297">
    <property type="entry name" value="ANK_REP_REGION"/>
    <property type="match status" value="1"/>
</dbReference>
<evidence type="ECO:0000313" key="6">
    <source>
        <dbReference type="EMBL" id="KAK1658237.1"/>
    </source>
</evidence>
<organism evidence="6 7">
    <name type="scientific">Colletotrichum godetiae</name>
    <dbReference type="NCBI Taxonomy" id="1209918"/>
    <lineage>
        <taxon>Eukaryota</taxon>
        <taxon>Fungi</taxon>
        <taxon>Dikarya</taxon>
        <taxon>Ascomycota</taxon>
        <taxon>Pezizomycotina</taxon>
        <taxon>Sordariomycetes</taxon>
        <taxon>Hypocreomycetidae</taxon>
        <taxon>Glomerellales</taxon>
        <taxon>Glomerellaceae</taxon>
        <taxon>Colletotrichum</taxon>
        <taxon>Colletotrichum acutatum species complex</taxon>
    </lineage>
</organism>
<evidence type="ECO:0000256" key="3">
    <source>
        <dbReference type="PROSITE-ProRule" id="PRU00023"/>
    </source>
</evidence>
<feature type="region of interest" description="Disordered" evidence="4">
    <location>
        <begin position="56"/>
        <end position="79"/>
    </location>
</feature>
<keyword evidence="1" id="KW-0677">Repeat</keyword>
<dbReference type="InterPro" id="IPR002110">
    <property type="entry name" value="Ankyrin_rpt"/>
</dbReference>
<comment type="caution">
    <text evidence="6">The sequence shown here is derived from an EMBL/GenBank/DDBJ whole genome shotgun (WGS) entry which is preliminary data.</text>
</comment>
<name>A0AAJ0AAX3_9PEZI</name>
<protein>
    <submittedName>
        <fullName evidence="6">Ankyrin repeat-containing domain protein</fullName>
    </submittedName>
</protein>
<dbReference type="SUPFAM" id="SSF48403">
    <property type="entry name" value="Ankyrin repeat"/>
    <property type="match status" value="1"/>
</dbReference>
<evidence type="ECO:0000256" key="1">
    <source>
        <dbReference type="ARBA" id="ARBA00022737"/>
    </source>
</evidence>
<dbReference type="PROSITE" id="PS50088">
    <property type="entry name" value="ANK_REPEAT"/>
    <property type="match status" value="2"/>
</dbReference>
<dbReference type="InterPro" id="IPR025676">
    <property type="entry name" value="Clr5_dom"/>
</dbReference>
<dbReference type="RefSeq" id="XP_060423001.1">
    <property type="nucleotide sequence ID" value="XM_060576315.1"/>
</dbReference>